<accession>A0A0P4R963</accession>
<dbReference type="AlphaFoldDB" id="A0A0P4R963"/>
<reference evidence="2" key="1">
    <citation type="submission" date="2014-09" db="EMBL/GenBank/DDBJ databases">
        <title>Whole genome shotgun sequence of Streptomyces sp. NBRC 110027.</title>
        <authorList>
            <person name="Komaki H."/>
            <person name="Ichikawa N."/>
            <person name="Katano-Makiyama Y."/>
            <person name="Hosoyama A."/>
            <person name="Hashimoto M."/>
            <person name="Uohara A."/>
            <person name="Kitahashi Y."/>
            <person name="Ohji S."/>
            <person name="Kimura A."/>
            <person name="Yamazoe A."/>
            <person name="Igarashi Y."/>
            <person name="Fujita N."/>
        </authorList>
    </citation>
    <scope>NUCLEOTIDE SEQUENCE [LARGE SCALE GENOMIC DNA]</scope>
    <source>
        <strain evidence="2">NBRC 110027</strain>
    </source>
</reference>
<keyword evidence="2" id="KW-1185">Reference proteome</keyword>
<dbReference type="EMBL" id="BBNO01000004">
    <property type="protein sequence ID" value="GAO09109.1"/>
    <property type="molecule type" value="Genomic_DNA"/>
</dbReference>
<dbReference type="Proteomes" id="UP000048965">
    <property type="component" value="Unassembled WGS sequence"/>
</dbReference>
<comment type="caution">
    <text evidence="1">The sequence shown here is derived from an EMBL/GenBank/DDBJ whole genome shotgun (WGS) entry which is preliminary data.</text>
</comment>
<evidence type="ECO:0000313" key="2">
    <source>
        <dbReference type="Proteomes" id="UP000048965"/>
    </source>
</evidence>
<proteinExistence type="predicted"/>
<sequence length="75" mass="7573">MDEPRTERSAGGAEGCRALPSCGYGYVYDCGCDCVVAGRAVPRAPFGPDPTAPHRTASGCGEVAQLPPGACGGSW</sequence>
<gene>
    <name evidence="1" type="ORF">TPA0598_04_07450</name>
</gene>
<reference evidence="1 2" key="2">
    <citation type="journal article" date="2015" name="Stand. Genomic Sci.">
        <title>Draft genome sequence of marine-derived Streptomyces sp. TP-A0598, a producer of anti-MRSA antibiotic lydicamycins.</title>
        <authorList>
            <person name="Komaki H."/>
            <person name="Ichikawa N."/>
            <person name="Hosoyama A."/>
            <person name="Fujita N."/>
            <person name="Igarashi Y."/>
        </authorList>
    </citation>
    <scope>NUCLEOTIDE SEQUENCE [LARGE SCALE GENOMIC DNA]</scope>
    <source>
        <strain evidence="1 2">NBRC 110027</strain>
    </source>
</reference>
<organism evidence="1 2">
    <name type="scientific">Streptomyces lydicamycinicus</name>
    <dbReference type="NCBI Taxonomy" id="1546107"/>
    <lineage>
        <taxon>Bacteria</taxon>
        <taxon>Bacillati</taxon>
        <taxon>Actinomycetota</taxon>
        <taxon>Actinomycetes</taxon>
        <taxon>Kitasatosporales</taxon>
        <taxon>Streptomycetaceae</taxon>
        <taxon>Streptomyces</taxon>
    </lineage>
</organism>
<evidence type="ECO:0000313" key="1">
    <source>
        <dbReference type="EMBL" id="GAO09109.1"/>
    </source>
</evidence>
<protein>
    <submittedName>
        <fullName evidence="1">Uncharacterized protein</fullName>
    </submittedName>
</protein>
<name>A0A0P4R963_9ACTN</name>